<dbReference type="InParanoid" id="A0A7R8UP32"/>
<organism evidence="2 3">
    <name type="scientific">Hermetia illucens</name>
    <name type="common">Black soldier fly</name>
    <dbReference type="NCBI Taxonomy" id="343691"/>
    <lineage>
        <taxon>Eukaryota</taxon>
        <taxon>Metazoa</taxon>
        <taxon>Ecdysozoa</taxon>
        <taxon>Arthropoda</taxon>
        <taxon>Hexapoda</taxon>
        <taxon>Insecta</taxon>
        <taxon>Pterygota</taxon>
        <taxon>Neoptera</taxon>
        <taxon>Endopterygota</taxon>
        <taxon>Diptera</taxon>
        <taxon>Brachycera</taxon>
        <taxon>Stratiomyomorpha</taxon>
        <taxon>Stratiomyidae</taxon>
        <taxon>Hermetiinae</taxon>
        <taxon>Hermetia</taxon>
    </lineage>
</organism>
<evidence type="ECO:0000256" key="1">
    <source>
        <dbReference type="SAM" id="MobiDB-lite"/>
    </source>
</evidence>
<dbReference type="EMBL" id="LR899011">
    <property type="protein sequence ID" value="CAD7084185.1"/>
    <property type="molecule type" value="Genomic_DNA"/>
</dbReference>
<name>A0A7R8UP32_HERIL</name>
<protein>
    <submittedName>
        <fullName evidence="2">Uncharacterized protein</fullName>
    </submittedName>
</protein>
<reference evidence="2 3" key="1">
    <citation type="submission" date="2020-11" db="EMBL/GenBank/DDBJ databases">
        <authorList>
            <person name="Wallbank WR R."/>
            <person name="Pardo Diaz C."/>
            <person name="Kozak K."/>
            <person name="Martin S."/>
            <person name="Jiggins C."/>
            <person name="Moest M."/>
            <person name="Warren A I."/>
            <person name="Generalovic N T."/>
            <person name="Byers J.R.P. K."/>
            <person name="Montejo-Kovacevich G."/>
            <person name="Yen C E."/>
        </authorList>
    </citation>
    <scope>NUCLEOTIDE SEQUENCE [LARGE SCALE GENOMIC DNA]</scope>
</reference>
<sequence length="256" mass="28644">MLQSTANWEYSVVQHTVDSSSYASSELDEVESRENSLFSQPIKRSIGGAAASSDHPGTYAASVEAYLYDSSNDEEERQDAKFVQKALDESRKSMKTMDAHYSEEIASNDEHGQMADKFVKSLIESKIVYRTFRMPLGNASLPPNQAFSIRGYFIPAVGPGYQFITHTPLRQHWMVCPDIHCLRPIIPPSILLSKDFSRSYANKREVYEAGDLSVCPSISAPCINVLVQDISMYTRSDECDQDDEDENDDDDGPEDG</sequence>
<dbReference type="AlphaFoldDB" id="A0A7R8UP32"/>
<feature type="region of interest" description="Disordered" evidence="1">
    <location>
        <begin position="236"/>
        <end position="256"/>
    </location>
</feature>
<dbReference type="Proteomes" id="UP000594454">
    <property type="component" value="Chromosome 3"/>
</dbReference>
<feature type="compositionally biased region" description="Acidic residues" evidence="1">
    <location>
        <begin position="239"/>
        <end position="256"/>
    </location>
</feature>
<evidence type="ECO:0000313" key="3">
    <source>
        <dbReference type="Proteomes" id="UP000594454"/>
    </source>
</evidence>
<accession>A0A7R8UP32</accession>
<dbReference type="OrthoDB" id="8057520at2759"/>
<proteinExistence type="predicted"/>
<gene>
    <name evidence="2" type="ORF">HERILL_LOCUS7096</name>
</gene>
<keyword evidence="3" id="KW-1185">Reference proteome</keyword>
<evidence type="ECO:0000313" key="2">
    <source>
        <dbReference type="EMBL" id="CAD7084185.1"/>
    </source>
</evidence>